<dbReference type="OrthoDB" id="4424744at2"/>
<proteinExistence type="predicted"/>
<feature type="signal peptide" evidence="2">
    <location>
        <begin position="1"/>
        <end position="29"/>
    </location>
</feature>
<name>A0A2A9DNU6_9CORY</name>
<dbReference type="STRING" id="1724.GCA_001044175_01176"/>
<organism evidence="3 4">
    <name type="scientific">Corynebacterium renale</name>
    <dbReference type="NCBI Taxonomy" id="1724"/>
    <lineage>
        <taxon>Bacteria</taxon>
        <taxon>Bacillati</taxon>
        <taxon>Actinomycetota</taxon>
        <taxon>Actinomycetes</taxon>
        <taxon>Mycobacteriales</taxon>
        <taxon>Corynebacteriaceae</taxon>
        <taxon>Corynebacterium</taxon>
    </lineage>
</organism>
<protein>
    <recommendedName>
        <fullName evidence="5">Subtilisin inhibitor-like</fullName>
    </recommendedName>
</protein>
<evidence type="ECO:0000256" key="2">
    <source>
        <dbReference type="SAM" id="SignalP"/>
    </source>
</evidence>
<evidence type="ECO:0000256" key="1">
    <source>
        <dbReference type="SAM" id="MobiDB-lite"/>
    </source>
</evidence>
<dbReference type="AlphaFoldDB" id="A0A2A9DNU6"/>
<evidence type="ECO:0000313" key="4">
    <source>
        <dbReference type="Proteomes" id="UP000221653"/>
    </source>
</evidence>
<reference evidence="3 4" key="1">
    <citation type="submission" date="2017-10" db="EMBL/GenBank/DDBJ databases">
        <title>Sequencing the genomes of 1000 actinobacteria strains.</title>
        <authorList>
            <person name="Klenk H.-P."/>
        </authorList>
    </citation>
    <scope>NUCLEOTIDE SEQUENCE [LARGE SCALE GENOMIC DNA]</scope>
    <source>
        <strain evidence="3 4">DSM 20688</strain>
    </source>
</reference>
<accession>A0A2A9DNU6</accession>
<evidence type="ECO:0000313" key="3">
    <source>
        <dbReference type="EMBL" id="PFG28417.1"/>
    </source>
</evidence>
<gene>
    <name evidence="3" type="ORF">ATK06_1528</name>
</gene>
<comment type="caution">
    <text evidence="3">The sequence shown here is derived from an EMBL/GenBank/DDBJ whole genome shotgun (WGS) entry which is preliminary data.</text>
</comment>
<feature type="chain" id="PRO_5039493390" description="Subtilisin inhibitor-like" evidence="2">
    <location>
        <begin position="30"/>
        <end position="182"/>
    </location>
</feature>
<dbReference type="Proteomes" id="UP000221653">
    <property type="component" value="Unassembled WGS sequence"/>
</dbReference>
<feature type="compositionally biased region" description="Polar residues" evidence="1">
    <location>
        <begin position="55"/>
        <end position="67"/>
    </location>
</feature>
<keyword evidence="4" id="KW-1185">Reference proteome</keyword>
<dbReference type="RefSeq" id="WP_098389118.1">
    <property type="nucleotide sequence ID" value="NZ_LDYE01000003.1"/>
</dbReference>
<feature type="region of interest" description="Disordered" evidence="1">
    <location>
        <begin position="47"/>
        <end position="74"/>
    </location>
</feature>
<evidence type="ECO:0008006" key="5">
    <source>
        <dbReference type="Google" id="ProtNLM"/>
    </source>
</evidence>
<keyword evidence="2" id="KW-0732">Signal</keyword>
<dbReference type="EMBL" id="PDJF01000001">
    <property type="protein sequence ID" value="PFG28417.1"/>
    <property type="molecule type" value="Genomic_DNA"/>
</dbReference>
<sequence>MADATFPASRRASAWYALTVLSSGLFLSACNGETPAQTTSTVASTITHTSTHASPDTTTMTVESRPTSPVPAPPTTELDYTVQPGSRTTINGNSATVCINGDGFGLNVVAAGDNTSCDFASAVMRTLTDGLNATYDSVLQRIPQTITAVSPVTGQSYQMDCTQPDPTYLVCTGGAGAAVYMY</sequence>